<evidence type="ECO:0000256" key="6">
    <source>
        <dbReference type="SAM" id="Phobius"/>
    </source>
</evidence>
<evidence type="ECO:0000256" key="3">
    <source>
        <dbReference type="ARBA" id="ARBA00022692"/>
    </source>
</evidence>
<feature type="transmembrane region" description="Helical" evidence="6">
    <location>
        <begin position="207"/>
        <end position="226"/>
    </location>
</feature>
<dbReference type="PANTHER" id="PTHR48041">
    <property type="entry name" value="ABC TRANSPORTER G FAMILY MEMBER 28"/>
    <property type="match status" value="1"/>
</dbReference>
<keyword evidence="9" id="KW-1185">Reference proteome</keyword>
<feature type="transmembrane region" description="Helical" evidence="6">
    <location>
        <begin position="238"/>
        <end position="259"/>
    </location>
</feature>
<dbReference type="Proteomes" id="UP001189429">
    <property type="component" value="Unassembled WGS sequence"/>
</dbReference>
<keyword evidence="2" id="KW-0813">Transport</keyword>
<evidence type="ECO:0000313" key="9">
    <source>
        <dbReference type="Proteomes" id="UP001189429"/>
    </source>
</evidence>
<evidence type="ECO:0000256" key="1">
    <source>
        <dbReference type="ARBA" id="ARBA00004141"/>
    </source>
</evidence>
<evidence type="ECO:0000256" key="2">
    <source>
        <dbReference type="ARBA" id="ARBA00022448"/>
    </source>
</evidence>
<evidence type="ECO:0000313" key="8">
    <source>
        <dbReference type="EMBL" id="CAK0812468.1"/>
    </source>
</evidence>
<protein>
    <recommendedName>
        <fullName evidence="7">ABC-2 type transporter transmembrane domain-containing protein</fullName>
    </recommendedName>
</protein>
<sequence>MTCMVVIHQPRVEVAELFDQLVLLTSSPGSWGGSVVYNGPMSGTLLHCERLGYPVPARANPADWLMDMVTPGYRHALVKSRQKEQDQSVRDFVGHYYKNEAFLVETAVKEAIAVPGLHPRKISNDDAKTPSSTGAQCRRKPSWGWHIMRLISVTSRWQNFRGVLDEETIKNAPGLRENSRYTATLMTQLMVLATVKRRLLLRDKKGLRLKVVMSVVQGLIVGIAYWDIASKPEFTHITYIFMVMQFSALAGMSAMPGLIDTRAVMKKDVDEGLHSIPAWIISFSLPDLVISVVTNTLFILIVFAMGQLEWRIFDRFYFWVMMCQLVMDAYFNFIGSVAPNAQLAQLIAMPGMILFMLFNGFLVSRESTPDFMAWALSVSPFSYAIARTAVDIYGPDACSRPGCVQLMTQYGFYDAPSEEAAIAVLLALFVVFRVLMVLALSTLNKAEK</sequence>
<feature type="transmembrane region" description="Helical" evidence="6">
    <location>
        <begin position="316"/>
        <end position="334"/>
    </location>
</feature>
<keyword evidence="5 6" id="KW-0472">Membrane</keyword>
<dbReference type="PANTHER" id="PTHR48041:SF139">
    <property type="entry name" value="PROTEIN SCARLET"/>
    <property type="match status" value="1"/>
</dbReference>
<feature type="transmembrane region" description="Helical" evidence="6">
    <location>
        <begin position="346"/>
        <end position="364"/>
    </location>
</feature>
<reference evidence="8" key="1">
    <citation type="submission" date="2023-10" db="EMBL/GenBank/DDBJ databases">
        <authorList>
            <person name="Chen Y."/>
            <person name="Shah S."/>
            <person name="Dougan E. K."/>
            <person name="Thang M."/>
            <person name="Chan C."/>
        </authorList>
    </citation>
    <scope>NUCLEOTIDE SEQUENCE [LARGE SCALE GENOMIC DNA]</scope>
</reference>
<keyword evidence="4 6" id="KW-1133">Transmembrane helix</keyword>
<comment type="subcellular location">
    <subcellularLocation>
        <location evidence="1">Membrane</location>
        <topology evidence="1">Multi-pass membrane protein</topology>
    </subcellularLocation>
</comment>
<dbReference type="InterPro" id="IPR050352">
    <property type="entry name" value="ABCG_transporters"/>
</dbReference>
<evidence type="ECO:0000256" key="5">
    <source>
        <dbReference type="ARBA" id="ARBA00023136"/>
    </source>
</evidence>
<comment type="caution">
    <text evidence="8">The sequence shown here is derived from an EMBL/GenBank/DDBJ whole genome shotgun (WGS) entry which is preliminary data.</text>
</comment>
<feature type="transmembrane region" description="Helical" evidence="6">
    <location>
        <begin position="420"/>
        <end position="443"/>
    </location>
</feature>
<proteinExistence type="predicted"/>
<feature type="transmembrane region" description="Helical" evidence="6">
    <location>
        <begin position="279"/>
        <end position="304"/>
    </location>
</feature>
<evidence type="ECO:0000259" key="7">
    <source>
        <dbReference type="Pfam" id="PF01061"/>
    </source>
</evidence>
<dbReference type="EMBL" id="CAUYUJ010005147">
    <property type="protein sequence ID" value="CAK0812468.1"/>
    <property type="molecule type" value="Genomic_DNA"/>
</dbReference>
<feature type="domain" description="ABC-2 type transporter transmembrane" evidence="7">
    <location>
        <begin position="187"/>
        <end position="385"/>
    </location>
</feature>
<accession>A0ABN9R182</accession>
<name>A0ABN9R182_9DINO</name>
<keyword evidence="3 6" id="KW-0812">Transmembrane</keyword>
<organism evidence="8 9">
    <name type="scientific">Prorocentrum cordatum</name>
    <dbReference type="NCBI Taxonomy" id="2364126"/>
    <lineage>
        <taxon>Eukaryota</taxon>
        <taxon>Sar</taxon>
        <taxon>Alveolata</taxon>
        <taxon>Dinophyceae</taxon>
        <taxon>Prorocentrales</taxon>
        <taxon>Prorocentraceae</taxon>
        <taxon>Prorocentrum</taxon>
    </lineage>
</organism>
<dbReference type="Pfam" id="PF01061">
    <property type="entry name" value="ABC2_membrane"/>
    <property type="match status" value="1"/>
</dbReference>
<dbReference type="InterPro" id="IPR013525">
    <property type="entry name" value="ABC2_TM"/>
</dbReference>
<gene>
    <name evidence="8" type="ORF">PCOR1329_LOCUS16746</name>
</gene>
<evidence type="ECO:0000256" key="4">
    <source>
        <dbReference type="ARBA" id="ARBA00022989"/>
    </source>
</evidence>